<dbReference type="PANTHER" id="PTHR46558:SF4">
    <property type="entry name" value="DNA-BIDING PHAGE PROTEIN"/>
    <property type="match status" value="1"/>
</dbReference>
<dbReference type="SUPFAM" id="SSF48452">
    <property type="entry name" value="TPR-like"/>
    <property type="match status" value="1"/>
</dbReference>
<dbReference type="AlphaFoldDB" id="A0A7X6N215"/>
<evidence type="ECO:0000256" key="1">
    <source>
        <dbReference type="ARBA" id="ARBA00023125"/>
    </source>
</evidence>
<gene>
    <name evidence="4" type="ORF">HF992_07415</name>
</gene>
<dbReference type="EMBL" id="JAAXPR010000012">
    <property type="protein sequence ID" value="NKZ20664.1"/>
    <property type="molecule type" value="Genomic_DNA"/>
</dbReference>
<evidence type="ECO:0000259" key="3">
    <source>
        <dbReference type="PROSITE" id="PS50943"/>
    </source>
</evidence>
<keyword evidence="2" id="KW-0802">TPR repeat</keyword>
<dbReference type="GO" id="GO:0003677">
    <property type="term" value="F:DNA binding"/>
    <property type="evidence" value="ECO:0007669"/>
    <property type="project" value="UniProtKB-KW"/>
</dbReference>
<dbReference type="SMART" id="SM00028">
    <property type="entry name" value="TPR"/>
    <property type="match status" value="3"/>
</dbReference>
<name>A0A7X6N215_9STRE</name>
<dbReference type="PROSITE" id="PS50005">
    <property type="entry name" value="TPR"/>
    <property type="match status" value="1"/>
</dbReference>
<dbReference type="SUPFAM" id="SSF47413">
    <property type="entry name" value="lambda repressor-like DNA-binding domains"/>
    <property type="match status" value="1"/>
</dbReference>
<reference evidence="4 5" key="1">
    <citation type="submission" date="2020-04" db="EMBL/GenBank/DDBJ databases">
        <title>MicrobeNet Type strains.</title>
        <authorList>
            <person name="Nicholson A.C."/>
        </authorList>
    </citation>
    <scope>NUCLEOTIDE SEQUENCE [LARGE SCALE GENOMIC DNA]</scope>
    <source>
        <strain evidence="4 5">CCUG 69612</strain>
    </source>
</reference>
<proteinExistence type="predicted"/>
<feature type="domain" description="HTH cro/C1-type" evidence="3">
    <location>
        <begin position="8"/>
        <end position="62"/>
    </location>
</feature>
<dbReference type="SMART" id="SM00530">
    <property type="entry name" value="HTH_XRE"/>
    <property type="match status" value="1"/>
</dbReference>
<dbReference type="RefSeq" id="WP_168549413.1">
    <property type="nucleotide sequence ID" value="NZ_JAAXPR010000012.1"/>
</dbReference>
<accession>A0A7X6N215</accession>
<dbReference type="InterPro" id="IPR011990">
    <property type="entry name" value="TPR-like_helical_dom_sf"/>
</dbReference>
<dbReference type="Pfam" id="PF01381">
    <property type="entry name" value="HTH_3"/>
    <property type="match status" value="1"/>
</dbReference>
<keyword evidence="1" id="KW-0238">DNA-binding</keyword>
<dbReference type="Gene3D" id="1.10.260.40">
    <property type="entry name" value="lambda repressor-like DNA-binding domains"/>
    <property type="match status" value="1"/>
</dbReference>
<organism evidence="4 5">
    <name type="scientific">Streptococcus ovuberis</name>
    <dbReference type="NCBI Taxonomy" id="1936207"/>
    <lineage>
        <taxon>Bacteria</taxon>
        <taxon>Bacillati</taxon>
        <taxon>Bacillota</taxon>
        <taxon>Bacilli</taxon>
        <taxon>Lactobacillales</taxon>
        <taxon>Streptococcaceae</taxon>
        <taxon>Streptococcus</taxon>
    </lineage>
</organism>
<dbReference type="PANTHER" id="PTHR46558">
    <property type="entry name" value="TRACRIPTIONAL REGULATORY PROTEIN-RELATED-RELATED"/>
    <property type="match status" value="1"/>
</dbReference>
<evidence type="ECO:0000313" key="5">
    <source>
        <dbReference type="Proteomes" id="UP000522720"/>
    </source>
</evidence>
<dbReference type="Pfam" id="PF13432">
    <property type="entry name" value="TPR_16"/>
    <property type="match status" value="1"/>
</dbReference>
<dbReference type="CDD" id="cd00093">
    <property type="entry name" value="HTH_XRE"/>
    <property type="match status" value="1"/>
</dbReference>
<dbReference type="Gene3D" id="1.25.40.10">
    <property type="entry name" value="Tetratricopeptide repeat domain"/>
    <property type="match status" value="2"/>
</dbReference>
<dbReference type="InterPro" id="IPR010982">
    <property type="entry name" value="Lambda_DNA-bd_dom_sf"/>
</dbReference>
<evidence type="ECO:0000313" key="4">
    <source>
        <dbReference type="EMBL" id="NKZ20664.1"/>
    </source>
</evidence>
<evidence type="ECO:0000256" key="2">
    <source>
        <dbReference type="PROSITE-ProRule" id="PRU00339"/>
    </source>
</evidence>
<sequence length="342" mass="39583">MHTIGQKIKALRLKTGLSQTQLAEKLGLSNQAISKWETNFSQPDIGLLPDLASLFGIRIDDLFDYTSENFYKKIENTLEYGTPLTHQEFQQFETFLLGQLTEVPDHYRASSILGGLYLKYADQLKKKAVTYAKKALELEPNSKYTINIINNASEGALYDWDVKNHHDLIDYYQKTLLVAPENKRLYFYLLDNLIDDRRLEDARQTLKASYEHNPDPLNDYYTIFIEEAAKGFAAVKADYLNLAGQFADDWRVLFSVANSFSQNGYYQEAIPIWEAAFHAQEKPRYTDYYESIAQCYIRLGNKTAAIEAYKQVLKTLKEDWNYRFGSDIDRINDKILQLSSNE</sequence>
<protein>
    <submittedName>
        <fullName evidence="4">Helix-turn-helix domain-containing protein</fullName>
    </submittedName>
</protein>
<dbReference type="PROSITE" id="PS50943">
    <property type="entry name" value="HTH_CROC1"/>
    <property type="match status" value="1"/>
</dbReference>
<dbReference type="InterPro" id="IPR019734">
    <property type="entry name" value="TPR_rpt"/>
</dbReference>
<keyword evidence="5" id="KW-1185">Reference proteome</keyword>
<comment type="caution">
    <text evidence="4">The sequence shown here is derived from an EMBL/GenBank/DDBJ whole genome shotgun (WGS) entry which is preliminary data.</text>
</comment>
<dbReference type="InterPro" id="IPR001387">
    <property type="entry name" value="Cro/C1-type_HTH"/>
</dbReference>
<feature type="repeat" description="TPR" evidence="2">
    <location>
        <begin position="286"/>
        <end position="319"/>
    </location>
</feature>
<dbReference type="Proteomes" id="UP000522720">
    <property type="component" value="Unassembled WGS sequence"/>
</dbReference>